<dbReference type="GO" id="GO:0003676">
    <property type="term" value="F:nucleic acid binding"/>
    <property type="evidence" value="ECO:0007669"/>
    <property type="project" value="InterPro"/>
</dbReference>
<evidence type="ECO:0000256" key="4">
    <source>
        <dbReference type="ARBA" id="ARBA00022801"/>
    </source>
</evidence>
<evidence type="ECO:0000256" key="3">
    <source>
        <dbReference type="ARBA" id="ARBA00022722"/>
    </source>
</evidence>
<feature type="region of interest" description="Disordered" evidence="7">
    <location>
        <begin position="1"/>
        <end position="34"/>
    </location>
</feature>
<evidence type="ECO:0000256" key="1">
    <source>
        <dbReference type="ARBA" id="ARBA00004123"/>
    </source>
</evidence>
<dbReference type="GO" id="GO:0010629">
    <property type="term" value="P:negative regulation of gene expression"/>
    <property type="evidence" value="ECO:0007669"/>
    <property type="project" value="UniProtKB-ARBA"/>
</dbReference>
<dbReference type="InterPro" id="IPR013520">
    <property type="entry name" value="Ribonucl_H"/>
</dbReference>
<feature type="domain" description="Exonuclease" evidence="8">
    <location>
        <begin position="207"/>
        <end position="363"/>
    </location>
</feature>
<dbReference type="GO" id="GO:0005634">
    <property type="term" value="C:nucleus"/>
    <property type="evidence" value="ECO:0007669"/>
    <property type="project" value="UniProtKB-SubCell"/>
</dbReference>
<comment type="similarity">
    <text evidence="2">Belongs to the REXO1/REXO3 family.</text>
</comment>
<dbReference type="FunFam" id="3.30.420.10:FF:000031">
    <property type="entry name" value="RNA exonuclease 1"/>
    <property type="match status" value="1"/>
</dbReference>
<accession>A0A2G8KHJ9</accession>
<evidence type="ECO:0000259" key="8">
    <source>
        <dbReference type="SMART" id="SM00479"/>
    </source>
</evidence>
<dbReference type="CDD" id="cd06145">
    <property type="entry name" value="REX1_like"/>
    <property type="match status" value="1"/>
</dbReference>
<organism evidence="9 10">
    <name type="scientific">Stichopus japonicus</name>
    <name type="common">Sea cucumber</name>
    <dbReference type="NCBI Taxonomy" id="307972"/>
    <lineage>
        <taxon>Eukaryota</taxon>
        <taxon>Metazoa</taxon>
        <taxon>Echinodermata</taxon>
        <taxon>Eleutherozoa</taxon>
        <taxon>Echinozoa</taxon>
        <taxon>Holothuroidea</taxon>
        <taxon>Aspidochirotacea</taxon>
        <taxon>Aspidochirotida</taxon>
        <taxon>Stichopodidae</taxon>
        <taxon>Apostichopus</taxon>
    </lineage>
</organism>
<keyword evidence="6" id="KW-0539">Nucleus</keyword>
<keyword evidence="5" id="KW-0269">Exonuclease</keyword>
<keyword evidence="4" id="KW-0378">Hydrolase</keyword>
<dbReference type="STRING" id="307972.A0A2G8KHJ9"/>
<evidence type="ECO:0000256" key="2">
    <source>
        <dbReference type="ARBA" id="ARBA00006357"/>
    </source>
</evidence>
<dbReference type="AlphaFoldDB" id="A0A2G8KHJ9"/>
<evidence type="ECO:0000313" key="9">
    <source>
        <dbReference type="EMBL" id="PIK47435.1"/>
    </source>
</evidence>
<evidence type="ECO:0000256" key="6">
    <source>
        <dbReference type="ARBA" id="ARBA00023242"/>
    </source>
</evidence>
<evidence type="ECO:0000256" key="7">
    <source>
        <dbReference type="SAM" id="MobiDB-lite"/>
    </source>
</evidence>
<sequence>MGSYSEGIVPGVHGHENGTGLNSKLKSHHQGDQVRRKDIPRIFLNCFKNHTQHVVQKGQCRCKKTYSRVPLEEIRNLLHLSLLGKQSQCKPRWCTLRRAQEISKVLVVVMHGVSSSCYRSHKDCFVKLTEISKVQTKVGFTSKQDLVAALFKTGSSETKKDGANDNYPGRSSFLVSKTKMVSLNYPLRDDDNIVSTNHTDEVSDNSPLFALDCEMCQTQEGLELAKVCLVEEDGQLIYSRLVKPENEIINYLTEYSGMTAETLQEVNTRLRDVQEEIIQLLPPDAILVGQSIENDLRALKMFHPFCVDTSDMFTRSGHRVGLANLTQFYLSREIQSGDQGHDPAEDARAALDLFKLRLAEGTKLPNYKRRKGSQQPERISVDSSLLAGCEDQRKTCAIVDVRKVIRQFEANAADILECINDSESFKKATSAIKRRDFTWLQFHSLHNLLQGNWISEETLQMTLRKLDERLHQLYQCLPGKSLLITLMAPSDTSSKQLGRCFVTLTKESL</sequence>
<dbReference type="InterPro" id="IPR012337">
    <property type="entry name" value="RNaseH-like_sf"/>
</dbReference>
<dbReference type="InterPro" id="IPR047021">
    <property type="entry name" value="REXO1/3/4-like"/>
</dbReference>
<name>A0A2G8KHJ9_STIJA</name>
<keyword evidence="3" id="KW-0540">Nuclease</keyword>
<dbReference type="InterPro" id="IPR034922">
    <property type="entry name" value="REX1-like_exo"/>
</dbReference>
<dbReference type="InterPro" id="IPR036397">
    <property type="entry name" value="RNaseH_sf"/>
</dbReference>
<gene>
    <name evidence="9" type="ORF">BSL78_15686</name>
</gene>
<keyword evidence="10" id="KW-1185">Reference proteome</keyword>
<dbReference type="SUPFAM" id="SSF53098">
    <property type="entry name" value="Ribonuclease H-like"/>
    <property type="match status" value="1"/>
</dbReference>
<dbReference type="Gene3D" id="3.30.420.10">
    <property type="entry name" value="Ribonuclease H-like superfamily/Ribonuclease H"/>
    <property type="match status" value="1"/>
</dbReference>
<comment type="caution">
    <text evidence="9">The sequence shown here is derived from an EMBL/GenBank/DDBJ whole genome shotgun (WGS) entry which is preliminary data.</text>
</comment>
<dbReference type="EMBL" id="MRZV01000580">
    <property type="protein sequence ID" value="PIK47435.1"/>
    <property type="molecule type" value="Genomic_DNA"/>
</dbReference>
<reference evidence="9 10" key="1">
    <citation type="journal article" date="2017" name="PLoS Biol.">
        <title>The sea cucumber genome provides insights into morphological evolution and visceral regeneration.</title>
        <authorList>
            <person name="Zhang X."/>
            <person name="Sun L."/>
            <person name="Yuan J."/>
            <person name="Sun Y."/>
            <person name="Gao Y."/>
            <person name="Zhang L."/>
            <person name="Li S."/>
            <person name="Dai H."/>
            <person name="Hamel J.F."/>
            <person name="Liu C."/>
            <person name="Yu Y."/>
            <person name="Liu S."/>
            <person name="Lin W."/>
            <person name="Guo K."/>
            <person name="Jin S."/>
            <person name="Xu P."/>
            <person name="Storey K.B."/>
            <person name="Huan P."/>
            <person name="Zhang T."/>
            <person name="Zhou Y."/>
            <person name="Zhang J."/>
            <person name="Lin C."/>
            <person name="Li X."/>
            <person name="Xing L."/>
            <person name="Huo D."/>
            <person name="Sun M."/>
            <person name="Wang L."/>
            <person name="Mercier A."/>
            <person name="Li F."/>
            <person name="Yang H."/>
            <person name="Xiang J."/>
        </authorList>
    </citation>
    <scope>NUCLEOTIDE SEQUENCE [LARGE SCALE GENOMIC DNA]</scope>
    <source>
        <strain evidence="9">Shaxun</strain>
        <tissue evidence="9">Muscle</tissue>
    </source>
</reference>
<comment type="subcellular location">
    <subcellularLocation>
        <location evidence="1">Nucleus</location>
    </subcellularLocation>
</comment>
<evidence type="ECO:0000256" key="5">
    <source>
        <dbReference type="ARBA" id="ARBA00022839"/>
    </source>
</evidence>
<dbReference type="GO" id="GO:0004527">
    <property type="term" value="F:exonuclease activity"/>
    <property type="evidence" value="ECO:0007669"/>
    <property type="project" value="UniProtKB-KW"/>
</dbReference>
<dbReference type="Proteomes" id="UP000230750">
    <property type="component" value="Unassembled WGS sequence"/>
</dbReference>
<proteinExistence type="inferred from homology"/>
<dbReference type="PANTHER" id="PTHR12801">
    <property type="entry name" value="RNA EXONUCLEASE REXO1 / RECO3 FAMILY MEMBER-RELATED"/>
    <property type="match status" value="1"/>
</dbReference>
<dbReference type="SMART" id="SM00479">
    <property type="entry name" value="EXOIII"/>
    <property type="match status" value="1"/>
</dbReference>
<dbReference type="OrthoDB" id="3996471at2759"/>
<evidence type="ECO:0000313" key="10">
    <source>
        <dbReference type="Proteomes" id="UP000230750"/>
    </source>
</evidence>
<dbReference type="PANTHER" id="PTHR12801:SF158">
    <property type="entry name" value="RNA EXONUCLEASE 4"/>
    <property type="match status" value="1"/>
</dbReference>
<protein>
    <submittedName>
        <fullName evidence="9">Putative small RNA degrading nuclease 5 isoform X2</fullName>
    </submittedName>
</protein>